<evidence type="ECO:0000313" key="2">
    <source>
        <dbReference type="EMBL" id="KAF8657346.1"/>
    </source>
</evidence>
<comment type="caution">
    <text evidence="2">The sequence shown here is derived from an EMBL/GenBank/DDBJ whole genome shotgun (WGS) entry which is preliminary data.</text>
</comment>
<gene>
    <name evidence="2" type="ORF">HU200_060114</name>
</gene>
<sequence>MIQQASAVQTSNGWVVWVPIDGQHEIHCVGPSRQRWSHTRLASPYANGPAAAARSHLPLCADRRGLPVSSSFHLALLTGRARFESNPSSSSSPTPGAHTKVPLWPYISRRRQSAAPPLHCRQGLAATLRCVARNAPSHLSLSLLPRCASASAARPSSITTKTDPARAPPRAAASDDMPEPNQAESDLNSVHRGPVDRGLRPVHGTVPLVDDPFEFADDPVLEEQVQQQFAEEGNFTRCDDCALALDAIDPSRCALSGMSGVVHVLLVSLPGATTTFANLLPKPWPAGCRRSLVAPAAGPTSVPSEPPATMLPVPHLRPQCASSLCASAPTATLALLCRSPPPAALGPPRVPPTSCIGHVHGPTSRRHRALATALRAPILRSTSLDSHPCRHLAGEEHRCLAGEEIPSPLRFRPSTHGMVLSFSISFVFAMPRLACSCGAALSELLWVNRDEVAED</sequence>
<name>A0A835A719_9POAL</name>
<dbReference type="EMBL" id="JACEFO010002499">
    <property type="protein sequence ID" value="KAF8657346.1"/>
    <property type="molecule type" value="Genomic_DNA"/>
</dbReference>
<dbReference type="AlphaFoldDB" id="A0A835A719"/>
<protein>
    <submittedName>
        <fullName evidence="2">Uncharacterized protein</fullName>
    </submittedName>
</protein>
<organism evidence="2 3">
    <name type="scientific">Digitaria exilis</name>
    <dbReference type="NCBI Taxonomy" id="1010633"/>
    <lineage>
        <taxon>Eukaryota</taxon>
        <taxon>Viridiplantae</taxon>
        <taxon>Streptophyta</taxon>
        <taxon>Embryophyta</taxon>
        <taxon>Tracheophyta</taxon>
        <taxon>Spermatophyta</taxon>
        <taxon>Magnoliopsida</taxon>
        <taxon>Liliopsida</taxon>
        <taxon>Poales</taxon>
        <taxon>Poaceae</taxon>
        <taxon>PACMAD clade</taxon>
        <taxon>Panicoideae</taxon>
        <taxon>Panicodae</taxon>
        <taxon>Paniceae</taxon>
        <taxon>Anthephorinae</taxon>
        <taxon>Digitaria</taxon>
    </lineage>
</organism>
<dbReference type="Proteomes" id="UP000636709">
    <property type="component" value="Unassembled WGS sequence"/>
</dbReference>
<reference evidence="2" key="1">
    <citation type="submission" date="2020-07" db="EMBL/GenBank/DDBJ databases">
        <title>Genome sequence and genetic diversity analysis of an under-domesticated orphan crop, white fonio (Digitaria exilis).</title>
        <authorList>
            <person name="Bennetzen J.L."/>
            <person name="Chen S."/>
            <person name="Ma X."/>
            <person name="Wang X."/>
            <person name="Yssel A.E.J."/>
            <person name="Chaluvadi S.R."/>
            <person name="Johnson M."/>
            <person name="Gangashetty P."/>
            <person name="Hamidou F."/>
            <person name="Sanogo M.D."/>
            <person name="Zwaenepoel A."/>
            <person name="Wallace J."/>
            <person name="Van De Peer Y."/>
            <person name="Van Deynze A."/>
        </authorList>
    </citation>
    <scope>NUCLEOTIDE SEQUENCE</scope>
    <source>
        <tissue evidence="2">Leaves</tissue>
    </source>
</reference>
<feature type="region of interest" description="Disordered" evidence="1">
    <location>
        <begin position="152"/>
        <end position="201"/>
    </location>
</feature>
<evidence type="ECO:0000313" key="3">
    <source>
        <dbReference type="Proteomes" id="UP000636709"/>
    </source>
</evidence>
<evidence type="ECO:0000256" key="1">
    <source>
        <dbReference type="SAM" id="MobiDB-lite"/>
    </source>
</evidence>
<accession>A0A835A719</accession>
<keyword evidence="3" id="KW-1185">Reference proteome</keyword>
<proteinExistence type="predicted"/>